<evidence type="ECO:0000259" key="1">
    <source>
        <dbReference type="Pfam" id="PF04168"/>
    </source>
</evidence>
<feature type="domain" description="DUF403" evidence="1">
    <location>
        <begin position="500"/>
        <end position="806"/>
    </location>
</feature>
<accession>A0ABW4RVV9</accession>
<reference evidence="4" key="1">
    <citation type="journal article" date="2019" name="Int. J. Syst. Evol. Microbiol.">
        <title>The Global Catalogue of Microorganisms (GCM) 10K type strain sequencing project: providing services to taxonomists for standard genome sequencing and annotation.</title>
        <authorList>
            <consortium name="The Broad Institute Genomics Platform"/>
            <consortium name="The Broad Institute Genome Sequencing Center for Infectious Disease"/>
            <person name="Wu L."/>
            <person name="Ma J."/>
        </authorList>
    </citation>
    <scope>NUCLEOTIDE SEQUENCE [LARGE SCALE GENOMIC DNA]</scope>
    <source>
        <strain evidence="4">CAIM 431</strain>
    </source>
</reference>
<organism evidence="3 4">
    <name type="scientific">Luteococcus peritonei</name>
    <dbReference type="NCBI Taxonomy" id="88874"/>
    <lineage>
        <taxon>Bacteria</taxon>
        <taxon>Bacillati</taxon>
        <taxon>Actinomycetota</taxon>
        <taxon>Actinomycetes</taxon>
        <taxon>Propionibacteriales</taxon>
        <taxon>Propionibacteriaceae</taxon>
        <taxon>Luteococcus</taxon>
    </lineage>
</organism>
<dbReference type="Pfam" id="PF04168">
    <property type="entry name" value="Alpha-E"/>
    <property type="match status" value="1"/>
</dbReference>
<dbReference type="Gene3D" id="3.40.50.11290">
    <property type="match status" value="1"/>
</dbReference>
<dbReference type="InterPro" id="IPR025841">
    <property type="entry name" value="CP_ATPgrasp_2"/>
</dbReference>
<evidence type="ECO:0000313" key="4">
    <source>
        <dbReference type="Proteomes" id="UP001597326"/>
    </source>
</evidence>
<protein>
    <submittedName>
        <fullName evidence="3">Circularly permuted type 2 ATP-grasp protein</fullName>
    </submittedName>
</protein>
<dbReference type="PANTHER" id="PTHR34595:SF2">
    <property type="entry name" value="BLR2978 PROTEIN"/>
    <property type="match status" value="1"/>
</dbReference>
<evidence type="ECO:0000259" key="2">
    <source>
        <dbReference type="Pfam" id="PF14403"/>
    </source>
</evidence>
<dbReference type="Gene3D" id="3.30.1490.270">
    <property type="match status" value="1"/>
</dbReference>
<dbReference type="InterPro" id="IPR051680">
    <property type="entry name" value="ATP-dep_Glu-Cys_Ligase-2"/>
</dbReference>
<dbReference type="SUPFAM" id="SSF56059">
    <property type="entry name" value="Glutathione synthetase ATP-binding domain-like"/>
    <property type="match status" value="1"/>
</dbReference>
<sequence>MTSPTSQPSPAPGLVGVPTGDLAATIERLGPATLACRRRQVQAMVREDGISYGGQSDERQPSPWKLDPLPLVVEASTWAGLEKALEQRARLMDALYVDLYGRRRTIVERLLPAELVLGHEGFLPAADQVRLPSKRQLVLSATDLVQQGDGSWLVMGDRVQAPSGAGYAMANRRVIARAMGPLHRRTRLRRLRGFFDVVQAALQQTAPPLSGEVPHVVLLTPGPGSESAYDQAMLSTLLGYPLAQSDDLVMRGGRVWMRTTGRLASVDVVLRRVDADWCDSLDLRPESRLGVPGMAAASARGSLSVVNPLGAGVLENPGLVPYLEQVSRSLLGESLLVPGPATWWCGEPSSASHVLANLEHLVIKPISRGLGQRAILGWELDAAGAEQLRARITAEPWRWSAQEQVSPSTAPVVTEDGLEERTLVLRGFTAAIGGDVVVMPGALARLAGARDELVVTSASGALSKDVWVLDGDQLAPNLLEHPLVARARVAVAADPAPDLTPRAASNLYWMGRYAERTEQLARLVLVADNLVEDHHLRTGTPGHQAMARVVHAAAVAADQQPGAEEHPFEVLATLLLDPVAPGSAARSARQLDRAAGEVREMLSLDTPIILAGLQATLSAAQEEGEQVRLQHTASRVLESCLALAGLGAESLVHDAIWAFLDAGRRVERAQGTVRLLRNTLAVGGPPVAEAQVVESLLRAGESLLTYRRRMAAGAGPAQPVVAACHLLLTDETNPRSVVNQLERLLLALAHAPEVRVQSAARALVQRLRQLDLDELCAGDREALRGELAGLETALRELNDLLEATHFASQKPPTSFAVPELGEEER</sequence>
<dbReference type="PANTHER" id="PTHR34595">
    <property type="entry name" value="BLR5612 PROTEIN"/>
    <property type="match status" value="1"/>
</dbReference>
<dbReference type="Proteomes" id="UP001597326">
    <property type="component" value="Unassembled WGS sequence"/>
</dbReference>
<keyword evidence="4" id="KW-1185">Reference proteome</keyword>
<dbReference type="Pfam" id="PF14403">
    <property type="entry name" value="CP_ATPgrasp_2"/>
    <property type="match status" value="1"/>
</dbReference>
<name>A0ABW4RVV9_9ACTN</name>
<proteinExistence type="predicted"/>
<gene>
    <name evidence="3" type="ORF">ACFSCS_09135</name>
</gene>
<evidence type="ECO:0000313" key="3">
    <source>
        <dbReference type="EMBL" id="MFD1890341.1"/>
    </source>
</evidence>
<feature type="domain" description="Circularly permuted ATP-grasp type 2" evidence="2">
    <location>
        <begin position="70"/>
        <end position="447"/>
    </location>
</feature>
<dbReference type="RefSeq" id="WP_343874628.1">
    <property type="nucleotide sequence ID" value="NZ_BAAAIX010000027.1"/>
</dbReference>
<dbReference type="EMBL" id="JBHUFZ010000019">
    <property type="protein sequence ID" value="MFD1890341.1"/>
    <property type="molecule type" value="Genomic_DNA"/>
</dbReference>
<dbReference type="InterPro" id="IPR007296">
    <property type="entry name" value="DUF403"/>
</dbReference>
<comment type="caution">
    <text evidence="3">The sequence shown here is derived from an EMBL/GenBank/DDBJ whole genome shotgun (WGS) entry which is preliminary data.</text>
</comment>